<name>A0A6V7JG99_9HYME</name>
<dbReference type="AlphaFoldDB" id="A0A6V7JG99"/>
<dbReference type="EMBL" id="CADCXW020000017">
    <property type="protein sequence ID" value="CAD1551327.1"/>
    <property type="molecule type" value="Genomic_DNA"/>
</dbReference>
<accession>A0A6V7JG99</accession>
<gene>
    <name evidence="3" type="ORF">BBRV_LOCUS52438</name>
</gene>
<evidence type="ECO:0000313" key="3">
    <source>
        <dbReference type="EMBL" id="CAD1551327.1"/>
    </source>
</evidence>
<dbReference type="Pfam" id="PF18701">
    <property type="entry name" value="DUF5641"/>
    <property type="match status" value="1"/>
</dbReference>
<dbReference type="PANTHER" id="PTHR47331">
    <property type="entry name" value="PHD-TYPE DOMAIN-CONTAINING PROTEIN"/>
    <property type="match status" value="1"/>
</dbReference>
<feature type="domain" description="DUF5641" evidence="2">
    <location>
        <begin position="22"/>
        <end position="115"/>
    </location>
</feature>
<feature type="region of interest" description="Disordered" evidence="1">
    <location>
        <begin position="117"/>
        <end position="152"/>
    </location>
</feature>
<dbReference type="InterPro" id="IPR040676">
    <property type="entry name" value="DUF5641"/>
</dbReference>
<reference evidence="3" key="1">
    <citation type="submission" date="2020-07" db="EMBL/GenBank/DDBJ databases">
        <authorList>
            <person name="Ferguson B K."/>
        </authorList>
    </citation>
    <scope>NUCLEOTIDE SEQUENCE</scope>
    <source>
        <strain evidence="3">L06</strain>
    </source>
</reference>
<dbReference type="PANTHER" id="PTHR47331:SF5">
    <property type="entry name" value="RIBONUCLEASE H"/>
    <property type="match status" value="1"/>
</dbReference>
<protein>
    <recommendedName>
        <fullName evidence="2">DUF5641 domain-containing protein</fullName>
    </recommendedName>
</protein>
<evidence type="ECO:0000259" key="2">
    <source>
        <dbReference type="Pfam" id="PF18701"/>
    </source>
</evidence>
<feature type="compositionally biased region" description="Low complexity" evidence="1">
    <location>
        <begin position="141"/>
        <end position="152"/>
    </location>
</feature>
<proteinExistence type="predicted"/>
<evidence type="ECO:0000256" key="1">
    <source>
        <dbReference type="SAM" id="MobiDB-lite"/>
    </source>
</evidence>
<sequence length="152" mass="17728">MGKPPTTIPEASLQRYNPERLTRWKLISQKVQQYWEKWSREVLQRYQTIYKWQHPRGEIQVGTLVLILDENTPPTKWPLARVISPYVARDGHIRVVKLRTANQNVIRNIQKLVPLPVRAEEDLETSQPPDSPVENSPDEPTPSTSQQQQTEE</sequence>
<organism evidence="3">
    <name type="scientific">Bracon brevicornis</name>
    <dbReference type="NCBI Taxonomy" id="1563983"/>
    <lineage>
        <taxon>Eukaryota</taxon>
        <taxon>Metazoa</taxon>
        <taxon>Ecdysozoa</taxon>
        <taxon>Arthropoda</taxon>
        <taxon>Hexapoda</taxon>
        <taxon>Insecta</taxon>
        <taxon>Pterygota</taxon>
        <taxon>Neoptera</taxon>
        <taxon>Endopterygota</taxon>
        <taxon>Hymenoptera</taxon>
        <taxon>Apocrita</taxon>
        <taxon>Ichneumonoidea</taxon>
        <taxon>Braconidae</taxon>
        <taxon>Braconinae</taxon>
        <taxon>Bracon</taxon>
    </lineage>
</organism>